<evidence type="ECO:0000313" key="3">
    <source>
        <dbReference type="EMBL" id="OHA51535.1"/>
    </source>
</evidence>
<name>A0A1G2PT88_9BACT</name>
<comment type="similarity">
    <text evidence="1">Belongs to the UPF0213 family.</text>
</comment>
<dbReference type="PANTHER" id="PTHR34477:SF1">
    <property type="entry name" value="UPF0213 PROTEIN YHBQ"/>
    <property type="match status" value="1"/>
</dbReference>
<dbReference type="SUPFAM" id="SSF82771">
    <property type="entry name" value="GIY-YIG endonuclease"/>
    <property type="match status" value="1"/>
</dbReference>
<proteinExistence type="inferred from homology"/>
<sequence length="80" mass="9613">MWHTYVLISLKDENFYIGLTTDINRRIKEHNSGKTKSLYNRRPLKLIHKENFLTEIEAKKREQFLKSGQGRKWLRSHLSA</sequence>
<dbReference type="CDD" id="cd10449">
    <property type="entry name" value="GIY-YIG_SLX1_like"/>
    <property type="match status" value="1"/>
</dbReference>
<gene>
    <name evidence="3" type="ORF">A3A97_03660</name>
</gene>
<evidence type="ECO:0000256" key="1">
    <source>
        <dbReference type="ARBA" id="ARBA00007435"/>
    </source>
</evidence>
<evidence type="ECO:0000259" key="2">
    <source>
        <dbReference type="PROSITE" id="PS50164"/>
    </source>
</evidence>
<accession>A0A1G2PT88</accession>
<comment type="caution">
    <text evidence="3">The sequence shown here is derived from an EMBL/GenBank/DDBJ whole genome shotgun (WGS) entry which is preliminary data.</text>
</comment>
<organism evidence="3 4">
    <name type="scientific">Candidatus Terrybacteria bacterium RIFCSPLOWO2_01_FULL_40_23</name>
    <dbReference type="NCBI Taxonomy" id="1802366"/>
    <lineage>
        <taxon>Bacteria</taxon>
        <taxon>Candidatus Terryibacteriota</taxon>
    </lineage>
</organism>
<dbReference type="AlphaFoldDB" id="A0A1G2PT88"/>
<evidence type="ECO:0000313" key="4">
    <source>
        <dbReference type="Proteomes" id="UP000176951"/>
    </source>
</evidence>
<dbReference type="Pfam" id="PF01541">
    <property type="entry name" value="GIY-YIG"/>
    <property type="match status" value="1"/>
</dbReference>
<dbReference type="Proteomes" id="UP000176951">
    <property type="component" value="Unassembled WGS sequence"/>
</dbReference>
<dbReference type="EMBL" id="MHSW01000021">
    <property type="protein sequence ID" value="OHA51535.1"/>
    <property type="molecule type" value="Genomic_DNA"/>
</dbReference>
<feature type="domain" description="GIY-YIG" evidence="2">
    <location>
        <begin position="1"/>
        <end position="75"/>
    </location>
</feature>
<dbReference type="Gene3D" id="3.40.1440.10">
    <property type="entry name" value="GIY-YIG endonuclease"/>
    <property type="match status" value="1"/>
</dbReference>
<dbReference type="PROSITE" id="PS50164">
    <property type="entry name" value="GIY_YIG"/>
    <property type="match status" value="1"/>
</dbReference>
<reference evidence="3 4" key="1">
    <citation type="journal article" date="2016" name="Nat. Commun.">
        <title>Thousands of microbial genomes shed light on interconnected biogeochemical processes in an aquifer system.</title>
        <authorList>
            <person name="Anantharaman K."/>
            <person name="Brown C.T."/>
            <person name="Hug L.A."/>
            <person name="Sharon I."/>
            <person name="Castelle C.J."/>
            <person name="Probst A.J."/>
            <person name="Thomas B.C."/>
            <person name="Singh A."/>
            <person name="Wilkins M.J."/>
            <person name="Karaoz U."/>
            <person name="Brodie E.L."/>
            <person name="Williams K.H."/>
            <person name="Hubbard S.S."/>
            <person name="Banfield J.F."/>
        </authorList>
    </citation>
    <scope>NUCLEOTIDE SEQUENCE [LARGE SCALE GENOMIC DNA]</scope>
</reference>
<dbReference type="InterPro" id="IPR035901">
    <property type="entry name" value="GIY-YIG_endonuc_sf"/>
</dbReference>
<dbReference type="InterPro" id="IPR050190">
    <property type="entry name" value="UPF0213_domain"/>
</dbReference>
<dbReference type="InterPro" id="IPR000305">
    <property type="entry name" value="GIY-YIG_endonuc"/>
</dbReference>
<protein>
    <recommendedName>
        <fullName evidence="2">GIY-YIG domain-containing protein</fullName>
    </recommendedName>
</protein>
<dbReference type="PANTHER" id="PTHR34477">
    <property type="entry name" value="UPF0213 PROTEIN YHBQ"/>
    <property type="match status" value="1"/>
</dbReference>